<evidence type="ECO:0000313" key="3">
    <source>
        <dbReference type="Proteomes" id="UP000290218"/>
    </source>
</evidence>
<comment type="caution">
    <text evidence="2">The sequence shown here is derived from an EMBL/GenBank/DDBJ whole genome shotgun (WGS) entry which is preliminary data.</text>
</comment>
<proteinExistence type="predicted"/>
<dbReference type="AlphaFoldDB" id="A0A4Q1C719"/>
<dbReference type="RefSeq" id="WP_129045982.1">
    <property type="nucleotide sequence ID" value="NZ_SDHX01000001.1"/>
</dbReference>
<accession>A0A4Q1C719</accession>
<keyword evidence="1" id="KW-1133">Transmembrane helix</keyword>
<keyword evidence="1" id="KW-0812">Transmembrane</keyword>
<evidence type="ECO:0000313" key="2">
    <source>
        <dbReference type="EMBL" id="RXK54618.1"/>
    </source>
</evidence>
<reference evidence="2 3" key="1">
    <citation type="submission" date="2019-01" db="EMBL/GenBank/DDBJ databases">
        <title>Lacunisphaera sp. strain TWA-58.</title>
        <authorList>
            <person name="Chen W.-M."/>
        </authorList>
    </citation>
    <scope>NUCLEOTIDE SEQUENCE [LARGE SCALE GENOMIC DNA]</scope>
    <source>
        <strain evidence="2 3">TWA-58</strain>
    </source>
</reference>
<gene>
    <name evidence="2" type="ORF">ESB00_01600</name>
</gene>
<dbReference type="OrthoDB" id="7059555at2"/>
<dbReference type="Proteomes" id="UP000290218">
    <property type="component" value="Unassembled WGS sequence"/>
</dbReference>
<name>A0A4Q1C719_9BACT</name>
<evidence type="ECO:0000256" key="1">
    <source>
        <dbReference type="SAM" id="Phobius"/>
    </source>
</evidence>
<sequence length="193" mass="21317">MTPEELEKFIHRELRALPPRKAPAGFEARMQAALASRTTQSAAAPVRLEQLVHRELRALPMRKAPAGFEARVLAEIERRAAVAWYHKSWSYWPAPVRAAFLAVGTGFAAAAVATFYLLSQGAAAETVMQEVATGFGWISRITGVVSWTYHFGRQLVADLPPLWLYGGLAFIAAMYATFVGLGAAAYRYLYRNN</sequence>
<protein>
    <submittedName>
        <fullName evidence="2">Uncharacterized protein</fullName>
    </submittedName>
</protein>
<dbReference type="EMBL" id="SDHX01000001">
    <property type="protein sequence ID" value="RXK54618.1"/>
    <property type="molecule type" value="Genomic_DNA"/>
</dbReference>
<organism evidence="2 3">
    <name type="scientific">Oleiharenicola lentus</name>
    <dbReference type="NCBI Taxonomy" id="2508720"/>
    <lineage>
        <taxon>Bacteria</taxon>
        <taxon>Pseudomonadati</taxon>
        <taxon>Verrucomicrobiota</taxon>
        <taxon>Opitutia</taxon>
        <taxon>Opitutales</taxon>
        <taxon>Opitutaceae</taxon>
        <taxon>Oleiharenicola</taxon>
    </lineage>
</organism>
<feature type="transmembrane region" description="Helical" evidence="1">
    <location>
        <begin position="131"/>
        <end position="150"/>
    </location>
</feature>
<keyword evidence="1" id="KW-0472">Membrane</keyword>
<feature type="transmembrane region" description="Helical" evidence="1">
    <location>
        <begin position="162"/>
        <end position="189"/>
    </location>
</feature>
<feature type="transmembrane region" description="Helical" evidence="1">
    <location>
        <begin position="98"/>
        <end position="119"/>
    </location>
</feature>
<keyword evidence="3" id="KW-1185">Reference proteome</keyword>